<dbReference type="EMBL" id="LSBA01000019">
    <property type="protein sequence ID" value="KXZ17666.1"/>
    <property type="molecule type" value="Genomic_DNA"/>
</dbReference>
<dbReference type="OrthoDB" id="5784238at2"/>
<dbReference type="CDD" id="cd02947">
    <property type="entry name" value="TRX_family"/>
    <property type="match status" value="1"/>
</dbReference>
<evidence type="ECO:0000259" key="1">
    <source>
        <dbReference type="PROSITE" id="PS51352"/>
    </source>
</evidence>
<evidence type="ECO:0000313" key="2">
    <source>
        <dbReference type="EMBL" id="KXZ17666.1"/>
    </source>
</evidence>
<name>A0A150F5L7_9BACI</name>
<dbReference type="GO" id="GO:0015035">
    <property type="term" value="F:protein-disulfide reductase activity"/>
    <property type="evidence" value="ECO:0007669"/>
    <property type="project" value="TreeGrafter"/>
</dbReference>
<organism evidence="2 3">
    <name type="scientific">Bacillus nakamurai</name>
    <dbReference type="NCBI Taxonomy" id="1793963"/>
    <lineage>
        <taxon>Bacteria</taxon>
        <taxon>Bacillati</taxon>
        <taxon>Bacillota</taxon>
        <taxon>Bacilli</taxon>
        <taxon>Bacillales</taxon>
        <taxon>Bacillaceae</taxon>
        <taxon>Bacillus</taxon>
    </lineage>
</organism>
<evidence type="ECO:0000313" key="3">
    <source>
        <dbReference type="Proteomes" id="UP000075430"/>
    </source>
</evidence>
<proteinExistence type="predicted"/>
<dbReference type="PROSITE" id="PS51352">
    <property type="entry name" value="THIOREDOXIN_2"/>
    <property type="match status" value="1"/>
</dbReference>
<gene>
    <name evidence="2" type="ORF">AXI58_18115</name>
</gene>
<dbReference type="PANTHER" id="PTHR45663">
    <property type="entry name" value="GEO12009P1"/>
    <property type="match status" value="1"/>
</dbReference>
<reference evidence="3" key="1">
    <citation type="submission" date="2016-02" db="EMBL/GenBank/DDBJ databases">
        <authorList>
            <person name="Dunlap C."/>
        </authorList>
    </citation>
    <scope>NUCLEOTIDE SEQUENCE [LARGE SCALE GENOMIC DNA]</scope>
    <source>
        <strain evidence="3">NRRL B-41092</strain>
    </source>
</reference>
<dbReference type="STRING" id="1793963.AXI58_18115"/>
<protein>
    <submittedName>
        <fullName evidence="2">Thioredoxin</fullName>
    </submittedName>
</protein>
<sequence>MKELQENELESIKDDVYLLYLYTPFCGTCQLAAKMLSVAEEMLPGVAFYKNNVNYSPVFAKAFQIESVPCFLLFKDGKLVEKGYAFRSVSYLYELIKQKTSETSSM</sequence>
<dbReference type="InterPro" id="IPR036249">
    <property type="entry name" value="Thioredoxin-like_sf"/>
</dbReference>
<dbReference type="AlphaFoldDB" id="A0A150F5L7"/>
<dbReference type="SUPFAM" id="SSF52833">
    <property type="entry name" value="Thioredoxin-like"/>
    <property type="match status" value="1"/>
</dbReference>
<accession>A0A150F5L7</accession>
<feature type="domain" description="Thioredoxin" evidence="1">
    <location>
        <begin position="1"/>
        <end position="101"/>
    </location>
</feature>
<dbReference type="RefSeq" id="WP_061522173.1">
    <property type="nucleotide sequence ID" value="NZ_JARLZY010000011.1"/>
</dbReference>
<comment type="caution">
    <text evidence="2">The sequence shown here is derived from an EMBL/GenBank/DDBJ whole genome shotgun (WGS) entry which is preliminary data.</text>
</comment>
<dbReference type="Pfam" id="PF00085">
    <property type="entry name" value="Thioredoxin"/>
    <property type="match status" value="1"/>
</dbReference>
<dbReference type="GO" id="GO:0005829">
    <property type="term" value="C:cytosol"/>
    <property type="evidence" value="ECO:0007669"/>
    <property type="project" value="TreeGrafter"/>
</dbReference>
<dbReference type="Proteomes" id="UP000075430">
    <property type="component" value="Unassembled WGS sequence"/>
</dbReference>
<dbReference type="Gene3D" id="3.40.30.10">
    <property type="entry name" value="Glutaredoxin"/>
    <property type="match status" value="1"/>
</dbReference>
<dbReference type="PANTHER" id="PTHR45663:SF41">
    <property type="entry name" value="THIOREDOXIN-LIKE PROTEIN YUSE"/>
    <property type="match status" value="1"/>
</dbReference>
<keyword evidence="3" id="KW-1185">Reference proteome</keyword>
<dbReference type="GO" id="GO:0045454">
    <property type="term" value="P:cell redox homeostasis"/>
    <property type="evidence" value="ECO:0007669"/>
    <property type="project" value="TreeGrafter"/>
</dbReference>
<dbReference type="InterPro" id="IPR013766">
    <property type="entry name" value="Thioredoxin_domain"/>
</dbReference>